<name>A0A8R7QNM3_TRIUA</name>
<accession>A0A8R7QNM3</accession>
<protein>
    <submittedName>
        <fullName evidence="1">Uncharacterized protein</fullName>
    </submittedName>
</protein>
<reference evidence="1" key="2">
    <citation type="submission" date="2018-03" db="EMBL/GenBank/DDBJ databases">
        <title>The Triticum urartu genome reveals the dynamic nature of wheat genome evolution.</title>
        <authorList>
            <person name="Ling H."/>
            <person name="Ma B."/>
            <person name="Shi X."/>
            <person name="Liu H."/>
            <person name="Dong L."/>
            <person name="Sun H."/>
            <person name="Cao Y."/>
            <person name="Gao Q."/>
            <person name="Zheng S."/>
            <person name="Li Y."/>
            <person name="Yu Y."/>
            <person name="Du H."/>
            <person name="Qi M."/>
            <person name="Li Y."/>
            <person name="Yu H."/>
            <person name="Cui Y."/>
            <person name="Wang N."/>
            <person name="Chen C."/>
            <person name="Wu H."/>
            <person name="Zhao Y."/>
            <person name="Zhang J."/>
            <person name="Li Y."/>
            <person name="Zhou W."/>
            <person name="Zhang B."/>
            <person name="Hu W."/>
            <person name="Eijk M."/>
            <person name="Tang J."/>
            <person name="Witsenboer H."/>
            <person name="Zhao S."/>
            <person name="Li Z."/>
            <person name="Zhang A."/>
            <person name="Wang D."/>
            <person name="Liang C."/>
        </authorList>
    </citation>
    <scope>NUCLEOTIDE SEQUENCE [LARGE SCALE GENOMIC DNA]</scope>
    <source>
        <strain evidence="1">cv. G1812</strain>
    </source>
</reference>
<reference evidence="2" key="1">
    <citation type="journal article" date="2013" name="Nature">
        <title>Draft genome of the wheat A-genome progenitor Triticum urartu.</title>
        <authorList>
            <person name="Ling H.Q."/>
            <person name="Zhao S."/>
            <person name="Liu D."/>
            <person name="Wang J."/>
            <person name="Sun H."/>
            <person name="Zhang C."/>
            <person name="Fan H."/>
            <person name="Li D."/>
            <person name="Dong L."/>
            <person name="Tao Y."/>
            <person name="Gao C."/>
            <person name="Wu H."/>
            <person name="Li Y."/>
            <person name="Cui Y."/>
            <person name="Guo X."/>
            <person name="Zheng S."/>
            <person name="Wang B."/>
            <person name="Yu K."/>
            <person name="Liang Q."/>
            <person name="Yang W."/>
            <person name="Lou X."/>
            <person name="Chen J."/>
            <person name="Feng M."/>
            <person name="Jian J."/>
            <person name="Zhang X."/>
            <person name="Luo G."/>
            <person name="Jiang Y."/>
            <person name="Liu J."/>
            <person name="Wang Z."/>
            <person name="Sha Y."/>
            <person name="Zhang B."/>
            <person name="Wu H."/>
            <person name="Tang D."/>
            <person name="Shen Q."/>
            <person name="Xue P."/>
            <person name="Zou S."/>
            <person name="Wang X."/>
            <person name="Liu X."/>
            <person name="Wang F."/>
            <person name="Yang Y."/>
            <person name="An X."/>
            <person name="Dong Z."/>
            <person name="Zhang K."/>
            <person name="Zhang X."/>
            <person name="Luo M.C."/>
            <person name="Dvorak J."/>
            <person name="Tong Y."/>
            <person name="Wang J."/>
            <person name="Yang H."/>
            <person name="Li Z."/>
            <person name="Wang D."/>
            <person name="Zhang A."/>
            <person name="Wang J."/>
        </authorList>
    </citation>
    <scope>NUCLEOTIDE SEQUENCE</scope>
    <source>
        <strain evidence="2">cv. G1812</strain>
    </source>
</reference>
<dbReference type="EnsemblPlants" id="TuG1812G0500005511.01.T01">
    <property type="protein sequence ID" value="TuG1812G0500005511.01.T01"/>
    <property type="gene ID" value="TuG1812G0500005511.01"/>
</dbReference>
<reference evidence="1" key="3">
    <citation type="submission" date="2022-06" db="UniProtKB">
        <authorList>
            <consortium name="EnsemblPlants"/>
        </authorList>
    </citation>
    <scope>IDENTIFICATION</scope>
</reference>
<organism evidence="1 2">
    <name type="scientific">Triticum urartu</name>
    <name type="common">Red wild einkorn</name>
    <name type="synonym">Crithodium urartu</name>
    <dbReference type="NCBI Taxonomy" id="4572"/>
    <lineage>
        <taxon>Eukaryota</taxon>
        <taxon>Viridiplantae</taxon>
        <taxon>Streptophyta</taxon>
        <taxon>Embryophyta</taxon>
        <taxon>Tracheophyta</taxon>
        <taxon>Spermatophyta</taxon>
        <taxon>Magnoliopsida</taxon>
        <taxon>Liliopsida</taxon>
        <taxon>Poales</taxon>
        <taxon>Poaceae</taxon>
        <taxon>BOP clade</taxon>
        <taxon>Pooideae</taxon>
        <taxon>Triticodae</taxon>
        <taxon>Triticeae</taxon>
        <taxon>Triticinae</taxon>
        <taxon>Triticum</taxon>
    </lineage>
</organism>
<dbReference type="Proteomes" id="UP000015106">
    <property type="component" value="Chromosome 5"/>
</dbReference>
<proteinExistence type="predicted"/>
<dbReference type="AlphaFoldDB" id="A0A8R7QNM3"/>
<evidence type="ECO:0000313" key="2">
    <source>
        <dbReference type="Proteomes" id="UP000015106"/>
    </source>
</evidence>
<dbReference type="Gramene" id="TuG1812G0500005511.01.T01">
    <property type="protein sequence ID" value="TuG1812G0500005511.01.T01"/>
    <property type="gene ID" value="TuG1812G0500005511.01"/>
</dbReference>
<sequence length="38" mass="4379">MLCGVPLGDSFRQYKDQMNYHAAWSTTVRQFQVAERSG</sequence>
<evidence type="ECO:0000313" key="1">
    <source>
        <dbReference type="EnsemblPlants" id="TuG1812G0500005511.01.T01"/>
    </source>
</evidence>
<keyword evidence="2" id="KW-1185">Reference proteome</keyword>